<dbReference type="PANTHER" id="PTHR30290:SF10">
    <property type="entry name" value="PERIPLASMIC OLIGOPEPTIDE-BINDING PROTEIN-RELATED"/>
    <property type="match status" value="1"/>
</dbReference>
<dbReference type="Gene3D" id="3.10.105.10">
    <property type="entry name" value="Dipeptide-binding Protein, Domain 3"/>
    <property type="match status" value="1"/>
</dbReference>
<organism evidence="7 8">
    <name type="scientific">Arcanobacterium wilhelmae</name>
    <dbReference type="NCBI Taxonomy" id="1803177"/>
    <lineage>
        <taxon>Bacteria</taxon>
        <taxon>Bacillati</taxon>
        <taxon>Actinomycetota</taxon>
        <taxon>Actinomycetes</taxon>
        <taxon>Actinomycetales</taxon>
        <taxon>Actinomycetaceae</taxon>
        <taxon>Arcanobacterium</taxon>
    </lineage>
</organism>
<comment type="similarity">
    <text evidence="2">Belongs to the bacterial solute-binding protein 5 family.</text>
</comment>
<dbReference type="InterPro" id="IPR000914">
    <property type="entry name" value="SBP_5_dom"/>
</dbReference>
<dbReference type="SUPFAM" id="SSF53850">
    <property type="entry name" value="Periplasmic binding protein-like II"/>
    <property type="match status" value="1"/>
</dbReference>
<reference evidence="7 8" key="1">
    <citation type="submission" date="2023-07" db="EMBL/GenBank/DDBJ databases">
        <title>Sequencing the genomes of 1000 actinobacteria strains.</title>
        <authorList>
            <person name="Klenk H.-P."/>
        </authorList>
    </citation>
    <scope>NUCLEOTIDE SEQUENCE [LARGE SCALE GENOMIC DNA]</scope>
    <source>
        <strain evidence="7 8">DSM 102162</strain>
    </source>
</reference>
<dbReference type="Proteomes" id="UP001235966">
    <property type="component" value="Unassembled WGS sequence"/>
</dbReference>
<evidence type="ECO:0000256" key="3">
    <source>
        <dbReference type="ARBA" id="ARBA00022448"/>
    </source>
</evidence>
<feature type="signal peptide" evidence="5">
    <location>
        <begin position="1"/>
        <end position="19"/>
    </location>
</feature>
<dbReference type="Pfam" id="PF00496">
    <property type="entry name" value="SBP_bac_5"/>
    <property type="match status" value="1"/>
</dbReference>
<feature type="domain" description="Solute-binding protein family 5" evidence="6">
    <location>
        <begin position="82"/>
        <end position="461"/>
    </location>
</feature>
<keyword evidence="3" id="KW-0813">Transport</keyword>
<proteinExistence type="inferred from homology"/>
<sequence length="539" mass="57599">MAKKLQLAALAVASATVLAACATTSAPQGGGASASGNTITVGTTDKITSLDPAGMYDNGSFQALVQVYPFLVDVKPGATEPTPVPNIVTSAEFTSPNEYTVKLKDGLTFANGHKLTSSDVKFSFDRDVKIADENGPSSLLANLESVSAPDDSTVVFKLKQPNDQTFPQILGSPAGLIVDEEVFPADKILPDADIVKAKPFAGQYEIASYNPGELMSLTPFAGYKGEIGKVENGSVTVKYYADANNLRLDTENGAVDVAWRQLTATDVQSMAKNDKLKVVNGPGGEIRYMVFNFDTMPFGAKADGADPKKAQAVRAAVAHLVDRAAIAKDVYKDTYTPLYSYVPDGLATATPTLKDAYGDGSGKPDAEKAKKVLADAGVQVPVALNLQYNPDHYGKNSGDEYAAVKSQLEASGLFTVNLQSTEWVQYSKDRTNDVYPVYQLGWFPDISDPDNYLAPFFGKDNFVANHYENPTVQDLVAKEVATPDKAAREKMLVDIQKQVTADLPTLPLLQGSQIAVTGKDVSGVVLDGSFKLRYASIKK</sequence>
<dbReference type="InterPro" id="IPR030678">
    <property type="entry name" value="Peptide/Ni-bd"/>
</dbReference>
<feature type="chain" id="PRO_5045330854" evidence="5">
    <location>
        <begin position="20"/>
        <end position="539"/>
    </location>
</feature>
<dbReference type="Gene3D" id="3.90.76.10">
    <property type="entry name" value="Dipeptide-binding Protein, Domain 1"/>
    <property type="match status" value="1"/>
</dbReference>
<evidence type="ECO:0000313" key="8">
    <source>
        <dbReference type="Proteomes" id="UP001235966"/>
    </source>
</evidence>
<keyword evidence="8" id="KW-1185">Reference proteome</keyword>
<dbReference type="Gene3D" id="3.40.190.10">
    <property type="entry name" value="Periplasmic binding protein-like II"/>
    <property type="match status" value="1"/>
</dbReference>
<keyword evidence="4 5" id="KW-0732">Signal</keyword>
<evidence type="ECO:0000256" key="4">
    <source>
        <dbReference type="ARBA" id="ARBA00022729"/>
    </source>
</evidence>
<dbReference type="PANTHER" id="PTHR30290">
    <property type="entry name" value="PERIPLASMIC BINDING COMPONENT OF ABC TRANSPORTER"/>
    <property type="match status" value="1"/>
</dbReference>
<evidence type="ECO:0000256" key="5">
    <source>
        <dbReference type="SAM" id="SignalP"/>
    </source>
</evidence>
<evidence type="ECO:0000313" key="7">
    <source>
        <dbReference type="EMBL" id="MDP9801196.1"/>
    </source>
</evidence>
<protein>
    <submittedName>
        <fullName evidence="7">Peptide/nickel transport system substrate-binding protein</fullName>
    </submittedName>
</protein>
<evidence type="ECO:0000256" key="2">
    <source>
        <dbReference type="ARBA" id="ARBA00005695"/>
    </source>
</evidence>
<dbReference type="EMBL" id="JAUSQW010000001">
    <property type="protein sequence ID" value="MDP9801196.1"/>
    <property type="molecule type" value="Genomic_DNA"/>
</dbReference>
<gene>
    <name evidence="7" type="ORF">J2S49_001272</name>
</gene>
<name>A0ABT9NCU2_9ACTO</name>
<dbReference type="RefSeq" id="WP_278058998.1">
    <property type="nucleotide sequence ID" value="NZ_CP121247.1"/>
</dbReference>
<comment type="caution">
    <text evidence="7">The sequence shown here is derived from an EMBL/GenBank/DDBJ whole genome shotgun (WGS) entry which is preliminary data.</text>
</comment>
<comment type="subcellular location">
    <subcellularLocation>
        <location evidence="1">Cell envelope</location>
    </subcellularLocation>
</comment>
<evidence type="ECO:0000259" key="6">
    <source>
        <dbReference type="Pfam" id="PF00496"/>
    </source>
</evidence>
<evidence type="ECO:0000256" key="1">
    <source>
        <dbReference type="ARBA" id="ARBA00004196"/>
    </source>
</evidence>
<dbReference type="PIRSF" id="PIRSF002741">
    <property type="entry name" value="MppA"/>
    <property type="match status" value="1"/>
</dbReference>
<dbReference type="InterPro" id="IPR039424">
    <property type="entry name" value="SBP_5"/>
</dbReference>
<dbReference type="PROSITE" id="PS51257">
    <property type="entry name" value="PROKAR_LIPOPROTEIN"/>
    <property type="match status" value="1"/>
</dbReference>
<accession>A0ABT9NCU2</accession>